<dbReference type="EMBL" id="CP002738">
    <property type="protein sequence ID" value="AEF99397.1"/>
    <property type="molecule type" value="Genomic_DNA"/>
</dbReference>
<dbReference type="AlphaFoldDB" id="G0A7A4"/>
<dbReference type="OrthoDB" id="9803747at2"/>
<dbReference type="RefSeq" id="WP_013817664.1">
    <property type="nucleotide sequence ID" value="NC_015572.1"/>
</dbReference>
<keyword evidence="2" id="KW-1185">Reference proteome</keyword>
<evidence type="ECO:0000313" key="2">
    <source>
        <dbReference type="Proteomes" id="UP000008888"/>
    </source>
</evidence>
<protein>
    <submittedName>
        <fullName evidence="1">Uncharacterized protein</fullName>
    </submittedName>
</protein>
<name>G0A7A4_METMM</name>
<evidence type="ECO:0000313" key="1">
    <source>
        <dbReference type="EMBL" id="AEF99397.1"/>
    </source>
</evidence>
<dbReference type="KEGG" id="mmt:Metme_0960"/>
<reference evidence="2" key="3">
    <citation type="submission" date="2011-05" db="EMBL/GenBank/DDBJ databases">
        <title>Complete sequence of Methylomonas methanica MC09.</title>
        <authorList>
            <consortium name="US DOE Joint Genome Institute"/>
            <person name="Lucas S."/>
            <person name="Han J."/>
            <person name="Lapidus A."/>
            <person name="Cheng J.-F."/>
            <person name="Goodwin L."/>
            <person name="Pitluck S."/>
            <person name="Peters L."/>
            <person name="Mikhailova N."/>
            <person name="Teshima H."/>
            <person name="Han C."/>
            <person name="Tapia R."/>
            <person name="Land M."/>
            <person name="Hauser L."/>
            <person name="Kyrpides N."/>
            <person name="Ivanova N."/>
            <person name="Pagani I."/>
            <person name="Stein L."/>
            <person name="Woyke T."/>
        </authorList>
    </citation>
    <scope>NUCLEOTIDE SEQUENCE [LARGE SCALE GENOMIC DNA]</scope>
    <source>
        <strain evidence="2">MC09</strain>
    </source>
</reference>
<accession>G0A7A4</accession>
<proteinExistence type="predicted"/>
<dbReference type="HOGENOM" id="CLU_194396_1_0_6"/>
<gene>
    <name evidence="1" type="ordered locus">Metme_0960</name>
</gene>
<dbReference type="STRING" id="857087.Metme_0960"/>
<sequence>MSNRHWTKKDARKKLETLFDELLQHDGFGDLRLEVRLLKRGQKEIIIYCGKQYRYVVDFQPHHLHEAEAN</sequence>
<reference key="2">
    <citation type="submission" date="2011-05" db="EMBL/GenBank/DDBJ databases">
        <title>Complete genome sequence of the aerobic marine methanotroph Methylomonas methanica MC09.</title>
        <authorList>
            <person name="Boden R."/>
            <person name="Cunliffe M."/>
            <person name="Scanlan J."/>
            <person name="Moussard H."/>
            <person name="Kits K.D."/>
            <person name="Klotz M."/>
            <person name="Jetten M."/>
            <person name="Vuilleumier S."/>
            <person name="Han J."/>
            <person name="Peters L."/>
            <person name="Mikhailova N."/>
            <person name="Teshima H."/>
            <person name="Tapia R."/>
            <person name="Kyrpides N."/>
            <person name="Ivanova N."/>
            <person name="Pagani I."/>
            <person name="Cheng J.-F."/>
            <person name="Goodwin L."/>
            <person name="Han C."/>
            <person name="Hauser L."/>
            <person name="Land M."/>
            <person name="Lapidus A."/>
            <person name="Lucas S."/>
            <person name="Pitluck S."/>
            <person name="Woyke T."/>
            <person name="Stein L.Y."/>
            <person name="Murrell C."/>
        </authorList>
    </citation>
    <scope>NUCLEOTIDE SEQUENCE</scope>
    <source>
        <strain>MC09</strain>
    </source>
</reference>
<reference evidence="1 2" key="1">
    <citation type="journal article" date="2011" name="J. Bacteriol.">
        <title>Complete Genome Sequence of the Aerobic Marine Methanotroph Methylomonas methanica MC09.</title>
        <authorList>
            <person name="Boden R."/>
            <person name="Cunliffe M."/>
            <person name="Scanlan J."/>
            <person name="Moussard H."/>
            <person name="Kits K.D."/>
            <person name="Klotz M.G."/>
            <person name="Jetten M.S."/>
            <person name="Vuilleumier S."/>
            <person name="Han J."/>
            <person name="Peters L."/>
            <person name="Mikhailova N."/>
            <person name="Teshima H."/>
            <person name="Tapia R."/>
            <person name="Kyrpides N."/>
            <person name="Ivanova N."/>
            <person name="Pagani I."/>
            <person name="Cheng J.F."/>
            <person name="Goodwin L."/>
            <person name="Han C."/>
            <person name="Hauser L."/>
            <person name="Land M.L."/>
            <person name="Lapidus A."/>
            <person name="Lucas S."/>
            <person name="Pitluck S."/>
            <person name="Woyke T."/>
            <person name="Stein L."/>
            <person name="Murrell J.C."/>
        </authorList>
    </citation>
    <scope>NUCLEOTIDE SEQUENCE [LARGE SCALE GENOMIC DNA]</scope>
    <source>
        <strain evidence="1 2">MC09</strain>
    </source>
</reference>
<organism evidence="1 2">
    <name type="scientific">Methylomonas methanica (strain DSM 25384 / MC09)</name>
    <dbReference type="NCBI Taxonomy" id="857087"/>
    <lineage>
        <taxon>Bacteria</taxon>
        <taxon>Pseudomonadati</taxon>
        <taxon>Pseudomonadota</taxon>
        <taxon>Gammaproteobacteria</taxon>
        <taxon>Methylococcales</taxon>
        <taxon>Methylococcaceae</taxon>
        <taxon>Methylomonas</taxon>
    </lineage>
</organism>
<dbReference type="Proteomes" id="UP000008888">
    <property type="component" value="Chromosome"/>
</dbReference>
<dbReference type="eggNOG" id="ENOG50333XB">
    <property type="taxonomic scope" value="Bacteria"/>
</dbReference>